<sequence length="126" mass="13944">MIQQQTILKVADNSGAKTVKCIKVLGGFKKRYARLGDIIVVSVQQLRNKSKKTSKVLKGGVFRALVIRTKTQYKKKDGSSFALNENSVTLINKQGNPIGTRILGPIPKILKKKKFMKFVSLSIGLI</sequence>
<dbReference type="SUPFAM" id="SSF50193">
    <property type="entry name" value="Ribosomal protein L14"/>
    <property type="match status" value="1"/>
</dbReference>
<dbReference type="RefSeq" id="YP_010120175.1">
    <property type="nucleotide sequence ID" value="NC_056171.1"/>
</dbReference>
<name>A0A888YNI9_9STRA</name>
<dbReference type="Gene3D" id="2.40.150.20">
    <property type="entry name" value="Ribosomal protein L14"/>
    <property type="match status" value="1"/>
</dbReference>
<dbReference type="SMART" id="SM01374">
    <property type="entry name" value="Ribosomal_L14"/>
    <property type="match status" value="1"/>
</dbReference>
<dbReference type="PANTHER" id="PTHR11761">
    <property type="entry name" value="50S/60S RIBOSOMAL PROTEIN L14/L23"/>
    <property type="match status" value="1"/>
</dbReference>
<dbReference type="EMBL" id="MW423602">
    <property type="protein sequence ID" value="QRC76529.1"/>
    <property type="molecule type" value="Genomic_DNA"/>
</dbReference>
<dbReference type="GO" id="GO:0006412">
    <property type="term" value="P:translation"/>
    <property type="evidence" value="ECO:0007669"/>
    <property type="project" value="InterPro"/>
</dbReference>
<evidence type="ECO:0000256" key="4">
    <source>
        <dbReference type="RuleBase" id="RU003949"/>
    </source>
</evidence>
<evidence type="ECO:0000256" key="2">
    <source>
        <dbReference type="ARBA" id="ARBA00022980"/>
    </source>
</evidence>
<keyword evidence="5" id="KW-0496">Mitochondrion</keyword>
<comment type="similarity">
    <text evidence="1 4">Belongs to the universal ribosomal protein uL14 family.</text>
</comment>
<dbReference type="AlphaFoldDB" id="A0A888YNI9"/>
<evidence type="ECO:0000313" key="5">
    <source>
        <dbReference type="EMBL" id="QRC76529.1"/>
    </source>
</evidence>
<dbReference type="Pfam" id="PF00238">
    <property type="entry name" value="Ribosomal_L14"/>
    <property type="match status" value="1"/>
</dbReference>
<dbReference type="PANTHER" id="PTHR11761:SF3">
    <property type="entry name" value="LARGE RIBOSOMAL SUBUNIT PROTEIN UL14M"/>
    <property type="match status" value="1"/>
</dbReference>
<dbReference type="InterPro" id="IPR036853">
    <property type="entry name" value="Ribosomal_uL14_sf"/>
</dbReference>
<gene>
    <name evidence="5" type="primary">rpl14</name>
</gene>
<evidence type="ECO:0000256" key="3">
    <source>
        <dbReference type="ARBA" id="ARBA00023274"/>
    </source>
</evidence>
<dbReference type="CDD" id="cd00337">
    <property type="entry name" value="Ribosomal_uL14"/>
    <property type="match status" value="1"/>
</dbReference>
<accession>A0A888YNI9</accession>
<keyword evidence="3 4" id="KW-0687">Ribonucleoprotein</keyword>
<dbReference type="InterPro" id="IPR005745">
    <property type="entry name" value="Ribosomal_uL14_bac-type"/>
</dbReference>
<protein>
    <submittedName>
        <fullName evidence="5">Ribosomal protein L14</fullName>
    </submittedName>
</protein>
<dbReference type="HAMAP" id="MF_01367">
    <property type="entry name" value="Ribosomal_uL14"/>
    <property type="match status" value="1"/>
</dbReference>
<proteinExistence type="inferred from homology"/>
<organism evidence="5">
    <name type="scientific">Pseudo-nitzschia micropora</name>
    <dbReference type="NCBI Taxonomy" id="186175"/>
    <lineage>
        <taxon>Eukaryota</taxon>
        <taxon>Sar</taxon>
        <taxon>Stramenopiles</taxon>
        <taxon>Ochrophyta</taxon>
        <taxon>Bacillariophyta</taxon>
        <taxon>Bacillariophyceae</taxon>
        <taxon>Bacillariophycidae</taxon>
        <taxon>Bacillariales</taxon>
        <taxon>Bacillariaceae</taxon>
        <taxon>Pseudo-nitzschia</taxon>
    </lineage>
</organism>
<dbReference type="GeneID" id="65322030"/>
<dbReference type="NCBIfam" id="TIGR01067">
    <property type="entry name" value="rplN_bact"/>
    <property type="match status" value="1"/>
</dbReference>
<reference evidence="5" key="1">
    <citation type="submission" date="2020-12" db="EMBL/GenBank/DDBJ databases">
        <title>Mitochondrial genome and phylogenomic analysis of Pseudo-nitzschia micropora (Bacillariophyceae, Bacillariophyta).</title>
        <authorList>
            <person name="Chen Y."/>
            <person name="Cui Z."/>
            <person name="Liu F."/>
            <person name="Chen N."/>
        </authorList>
    </citation>
    <scope>NUCLEOTIDE SEQUENCE</scope>
    <source>
        <strain evidence="5">CNS00133</strain>
    </source>
</reference>
<dbReference type="GO" id="GO:0070180">
    <property type="term" value="F:large ribosomal subunit rRNA binding"/>
    <property type="evidence" value="ECO:0007669"/>
    <property type="project" value="TreeGrafter"/>
</dbReference>
<evidence type="ECO:0000256" key="1">
    <source>
        <dbReference type="ARBA" id="ARBA00010745"/>
    </source>
</evidence>
<dbReference type="GO" id="GO:0003735">
    <property type="term" value="F:structural constituent of ribosome"/>
    <property type="evidence" value="ECO:0007669"/>
    <property type="project" value="InterPro"/>
</dbReference>
<dbReference type="GO" id="GO:0005762">
    <property type="term" value="C:mitochondrial large ribosomal subunit"/>
    <property type="evidence" value="ECO:0007669"/>
    <property type="project" value="TreeGrafter"/>
</dbReference>
<geneLocation type="mitochondrion" evidence="5"/>
<dbReference type="InterPro" id="IPR000218">
    <property type="entry name" value="Ribosomal_uL14"/>
</dbReference>
<keyword evidence="2 4" id="KW-0689">Ribosomal protein</keyword>